<evidence type="ECO:0000256" key="1">
    <source>
        <dbReference type="ARBA" id="ARBA00004651"/>
    </source>
</evidence>
<name>A0A3R8JJR6_9FIRM</name>
<keyword evidence="6" id="KW-0813">Transport</keyword>
<dbReference type="EMBL" id="RHJS01000002">
    <property type="protein sequence ID" value="RRK30538.1"/>
    <property type="molecule type" value="Genomic_DNA"/>
</dbReference>
<comment type="similarity">
    <text evidence="6">Belongs to the ABC-4 integral membrane protein family.</text>
</comment>
<dbReference type="InterPro" id="IPR052536">
    <property type="entry name" value="ABC-4_Integral_Memb_Prot"/>
</dbReference>
<gene>
    <name evidence="8" type="ORF">EBB54_03430</name>
</gene>
<evidence type="ECO:0000256" key="3">
    <source>
        <dbReference type="ARBA" id="ARBA00022692"/>
    </source>
</evidence>
<evidence type="ECO:0000256" key="5">
    <source>
        <dbReference type="ARBA" id="ARBA00023136"/>
    </source>
</evidence>
<protein>
    <submittedName>
        <fullName evidence="8">ABC transporter permease</fullName>
    </submittedName>
</protein>
<dbReference type="Proteomes" id="UP000274920">
    <property type="component" value="Unassembled WGS sequence"/>
</dbReference>
<feature type="transmembrane region" description="Helical" evidence="6">
    <location>
        <begin position="52"/>
        <end position="76"/>
    </location>
</feature>
<keyword evidence="9" id="KW-1185">Reference proteome</keyword>
<dbReference type="InterPro" id="IPR003838">
    <property type="entry name" value="ABC3_permease_C"/>
</dbReference>
<dbReference type="AlphaFoldDB" id="A0A3R8JJR6"/>
<keyword evidence="5 6" id="KW-0472">Membrane</keyword>
<sequence length="650" mass="72817">MYLKLALQNVKRSAKDYVIYFITLVLIVMLMYSFLALGFSTDITSMSENMSILTTGITALSVVATLISSFIVSYAVRFILGQRKKEFAAYELLGMEIGSIQKLFLIENTVIGTAAFLSGISLGTGLAGILTQLVKNIFDVPHSYHASFSKRALVLTILFFILMYGTGMVRAVHIIRREKIVDLLYDSRKNEVISKQKRSSLQLVLVICSVAAVITGMVLIRKGLSIQTNTAWVYLIGSTALLLAGVYEIYRCFPVMLITFAKRKKRILYSKCNLFYFGQIGHRIQSCGRVMAITAILFTLSLAAMFIGLVMGAGYKANMKASYPYDTGVAIDAPLTRNSFDGLISFVDEKCPVQKEMIYYLYDANGYSADALALSDYNTLRSILGFKKTELPDDQYLVHCDTWTYTEDIKAALKTRPKITLAGVTLENPQGRIYEEAMEQYRMAGTNGYVLVVPDHVAQKLPANKIRLVMQLENGGIPELRSEIRGYLHSEQWHPELQAGTIWPDHVTMGVTVQAWGISNSLTGFTSISFCGLYLSIIFILLSCTVLAFEQLSALDHNRRSYQNLDRIGVSEEMQRKLIHRELSTFFFIPLILPAVVIFVLMAGAQALYGVYILQKGIIPLYGFITISVFAMIYFVYYAAAYSLFKRNIL</sequence>
<reference evidence="8" key="1">
    <citation type="submission" date="2018-10" db="EMBL/GenBank/DDBJ databases">
        <title>Schaedlerella arabinophila gen. nov. sp. nov., isolated from the mouse intestinal tract and comparative analysis with the genome of the closely related altered Schaedler flora strain ASF502.</title>
        <authorList>
            <person name="Miyake S."/>
            <person name="Soh M."/>
            <person name="Seedorf H."/>
        </authorList>
    </citation>
    <scope>NUCLEOTIDE SEQUENCE [LARGE SCALE GENOMIC DNA]</scope>
    <source>
        <strain evidence="8">DSM 106076</strain>
    </source>
</reference>
<proteinExistence type="inferred from homology"/>
<feature type="domain" description="ABC3 transporter permease C-terminal" evidence="7">
    <location>
        <begin position="60"/>
        <end position="176"/>
    </location>
</feature>
<keyword evidence="2 6" id="KW-1003">Cell membrane</keyword>
<dbReference type="PANTHER" id="PTHR46795:SF3">
    <property type="entry name" value="ABC TRANSPORTER PERMEASE"/>
    <property type="match status" value="1"/>
</dbReference>
<dbReference type="InterPro" id="IPR027022">
    <property type="entry name" value="ABC_permease_BceB-typ"/>
</dbReference>
<feature type="transmembrane region" description="Helical" evidence="6">
    <location>
        <begin position="110"/>
        <end position="133"/>
    </location>
</feature>
<feature type="transmembrane region" description="Helical" evidence="6">
    <location>
        <begin position="17"/>
        <end position="40"/>
    </location>
</feature>
<dbReference type="PIRSF" id="PIRSF018968">
    <property type="entry name" value="ABC_permease_BceB"/>
    <property type="match status" value="1"/>
</dbReference>
<organism evidence="8 9">
    <name type="scientific">Schaedlerella arabinosiphila</name>
    <dbReference type="NCBI Taxonomy" id="2044587"/>
    <lineage>
        <taxon>Bacteria</taxon>
        <taxon>Bacillati</taxon>
        <taxon>Bacillota</taxon>
        <taxon>Clostridia</taxon>
        <taxon>Lachnospirales</taxon>
        <taxon>Lachnospiraceae</taxon>
        <taxon>Schaedlerella</taxon>
    </lineage>
</organism>
<feature type="transmembrane region" description="Helical" evidence="6">
    <location>
        <begin position="527"/>
        <end position="549"/>
    </location>
</feature>
<feature type="transmembrane region" description="Helical" evidence="6">
    <location>
        <begin position="621"/>
        <end position="645"/>
    </location>
</feature>
<keyword evidence="3 6" id="KW-0812">Transmembrane</keyword>
<feature type="transmembrane region" description="Helical" evidence="6">
    <location>
        <begin position="153"/>
        <end position="172"/>
    </location>
</feature>
<dbReference type="PANTHER" id="PTHR46795">
    <property type="entry name" value="ABC TRANSPORTER PERMEASE-RELATED-RELATED"/>
    <property type="match status" value="1"/>
</dbReference>
<feature type="transmembrane region" description="Helical" evidence="6">
    <location>
        <begin position="203"/>
        <end position="220"/>
    </location>
</feature>
<comment type="subcellular location">
    <subcellularLocation>
        <location evidence="1 6">Cell membrane</location>
        <topology evidence="1 6">Multi-pass membrane protein</topology>
    </subcellularLocation>
</comment>
<feature type="transmembrane region" description="Helical" evidence="6">
    <location>
        <begin position="586"/>
        <end position="609"/>
    </location>
</feature>
<evidence type="ECO:0000256" key="4">
    <source>
        <dbReference type="ARBA" id="ARBA00022989"/>
    </source>
</evidence>
<feature type="transmembrane region" description="Helical" evidence="6">
    <location>
        <begin position="290"/>
        <end position="315"/>
    </location>
</feature>
<dbReference type="GO" id="GO:0005886">
    <property type="term" value="C:plasma membrane"/>
    <property type="evidence" value="ECO:0007669"/>
    <property type="project" value="UniProtKB-SubCell"/>
</dbReference>
<evidence type="ECO:0000259" key="7">
    <source>
        <dbReference type="Pfam" id="PF02687"/>
    </source>
</evidence>
<evidence type="ECO:0000313" key="8">
    <source>
        <dbReference type="EMBL" id="RRK30538.1"/>
    </source>
</evidence>
<evidence type="ECO:0000256" key="2">
    <source>
        <dbReference type="ARBA" id="ARBA00022475"/>
    </source>
</evidence>
<evidence type="ECO:0000313" key="9">
    <source>
        <dbReference type="Proteomes" id="UP000274920"/>
    </source>
</evidence>
<comment type="caution">
    <text evidence="8">The sequence shown here is derived from an EMBL/GenBank/DDBJ whole genome shotgun (WGS) entry which is preliminary data.</text>
</comment>
<accession>A0A3R8JJR6</accession>
<dbReference type="Pfam" id="PF02687">
    <property type="entry name" value="FtsX"/>
    <property type="match status" value="1"/>
</dbReference>
<keyword evidence="4 6" id="KW-1133">Transmembrane helix</keyword>
<evidence type="ECO:0000256" key="6">
    <source>
        <dbReference type="PIRNR" id="PIRNR018968"/>
    </source>
</evidence>
<dbReference type="RefSeq" id="WP_125126352.1">
    <property type="nucleotide sequence ID" value="NZ_RHJS01000002.1"/>
</dbReference>
<dbReference type="GO" id="GO:0055085">
    <property type="term" value="P:transmembrane transport"/>
    <property type="evidence" value="ECO:0007669"/>
    <property type="project" value="UniProtKB-UniRule"/>
</dbReference>
<feature type="transmembrane region" description="Helical" evidence="6">
    <location>
        <begin position="232"/>
        <end position="261"/>
    </location>
</feature>